<dbReference type="Pfam" id="PF04892">
    <property type="entry name" value="VanZ"/>
    <property type="match status" value="1"/>
</dbReference>
<keyword evidence="1" id="KW-0812">Transmembrane</keyword>
<feature type="transmembrane region" description="Helical" evidence="1">
    <location>
        <begin position="88"/>
        <end position="108"/>
    </location>
</feature>
<dbReference type="EMBL" id="JAGFBM010000010">
    <property type="protein sequence ID" value="MBO3086654.1"/>
    <property type="molecule type" value="Genomic_DNA"/>
</dbReference>
<sequence length="152" mass="16211">MDGDRTPSARARTVTLALLVAYLVGLTRVTLWPRLGTEDPFGVVRTTLAWLNAHSVPLTYEVTELVANIVLFVPFGILVALLLPRRPAWTVIGLGLATSTVIELTQLVFLPDRVADVRDLVANTLGAAVGVALRHVAGRRSGARRPAPAATG</sequence>
<protein>
    <submittedName>
        <fullName evidence="3">VanZ family protein</fullName>
    </submittedName>
</protein>
<name>A0ABS3SMD8_9CELL</name>
<gene>
    <name evidence="3" type="ORF">J4035_18580</name>
</gene>
<dbReference type="PANTHER" id="PTHR36834:SF1">
    <property type="entry name" value="INTEGRAL MEMBRANE PROTEIN"/>
    <property type="match status" value="1"/>
</dbReference>
<keyword evidence="1" id="KW-0472">Membrane</keyword>
<keyword evidence="4" id="KW-1185">Reference proteome</keyword>
<dbReference type="PANTHER" id="PTHR36834">
    <property type="entry name" value="MEMBRANE PROTEIN-RELATED"/>
    <property type="match status" value="1"/>
</dbReference>
<feature type="transmembrane region" description="Helical" evidence="1">
    <location>
        <begin position="120"/>
        <end position="137"/>
    </location>
</feature>
<comment type="caution">
    <text evidence="3">The sequence shown here is derived from an EMBL/GenBank/DDBJ whole genome shotgun (WGS) entry which is preliminary data.</text>
</comment>
<reference evidence="3 4" key="1">
    <citation type="submission" date="2021-03" db="EMBL/GenBank/DDBJ databases">
        <title>novel species in genus Cellulomonas.</title>
        <authorList>
            <person name="Zhang G."/>
        </authorList>
    </citation>
    <scope>NUCLEOTIDE SEQUENCE [LARGE SCALE GENOMIC DNA]</scope>
    <source>
        <strain evidence="4">zg-ZUI188</strain>
    </source>
</reference>
<dbReference type="InterPro" id="IPR006976">
    <property type="entry name" value="VanZ-like"/>
</dbReference>
<dbReference type="InterPro" id="IPR053150">
    <property type="entry name" value="Teicoplanin_resist-assoc"/>
</dbReference>
<feature type="domain" description="VanZ-like" evidence="2">
    <location>
        <begin position="40"/>
        <end position="133"/>
    </location>
</feature>
<dbReference type="RefSeq" id="WP_208290589.1">
    <property type="nucleotide sequence ID" value="NZ_CP074404.1"/>
</dbReference>
<evidence type="ECO:0000313" key="4">
    <source>
        <dbReference type="Proteomes" id="UP000678317"/>
    </source>
</evidence>
<evidence type="ECO:0000313" key="3">
    <source>
        <dbReference type="EMBL" id="MBO3086654.1"/>
    </source>
</evidence>
<organism evidence="3 4">
    <name type="scientific">Cellulomonas fengjieae</name>
    <dbReference type="NCBI Taxonomy" id="2819978"/>
    <lineage>
        <taxon>Bacteria</taxon>
        <taxon>Bacillati</taxon>
        <taxon>Actinomycetota</taxon>
        <taxon>Actinomycetes</taxon>
        <taxon>Micrococcales</taxon>
        <taxon>Cellulomonadaceae</taxon>
        <taxon>Cellulomonas</taxon>
    </lineage>
</organism>
<keyword evidence="1" id="KW-1133">Transmembrane helix</keyword>
<evidence type="ECO:0000259" key="2">
    <source>
        <dbReference type="Pfam" id="PF04892"/>
    </source>
</evidence>
<proteinExistence type="predicted"/>
<feature type="transmembrane region" description="Helical" evidence="1">
    <location>
        <begin position="12"/>
        <end position="31"/>
    </location>
</feature>
<feature type="transmembrane region" description="Helical" evidence="1">
    <location>
        <begin position="65"/>
        <end position="83"/>
    </location>
</feature>
<dbReference type="Proteomes" id="UP000678317">
    <property type="component" value="Unassembled WGS sequence"/>
</dbReference>
<accession>A0ABS3SMD8</accession>
<evidence type="ECO:0000256" key="1">
    <source>
        <dbReference type="SAM" id="Phobius"/>
    </source>
</evidence>